<dbReference type="PROSITE" id="PS50112">
    <property type="entry name" value="PAS"/>
    <property type="match status" value="1"/>
</dbReference>
<dbReference type="SUPFAM" id="SSF55874">
    <property type="entry name" value="ATPase domain of HSP90 chaperone/DNA topoisomerase II/histidine kinase"/>
    <property type="match status" value="1"/>
</dbReference>
<reference evidence="11" key="1">
    <citation type="submission" date="2019-05" db="EMBL/GenBank/DDBJ databases">
        <title>Flavobacterium profundi sp. nov., isolated from a deep-sea seamount.</title>
        <authorList>
            <person name="Zhang D.-C."/>
        </authorList>
    </citation>
    <scope>NUCLEOTIDE SEQUENCE [LARGE SCALE GENOMIC DNA]</scope>
    <source>
        <strain evidence="11">TP390</strain>
    </source>
</reference>
<dbReference type="SUPFAM" id="SSF55785">
    <property type="entry name" value="PYP-like sensor domain (PAS domain)"/>
    <property type="match status" value="2"/>
</dbReference>
<dbReference type="InterPro" id="IPR036890">
    <property type="entry name" value="HATPase_C_sf"/>
</dbReference>
<dbReference type="SMART" id="SM00388">
    <property type="entry name" value="HisKA"/>
    <property type="match status" value="1"/>
</dbReference>
<dbReference type="PROSITE" id="PS50109">
    <property type="entry name" value="HIS_KIN"/>
    <property type="match status" value="1"/>
</dbReference>
<dbReference type="EMBL" id="WQLW01000002">
    <property type="protein sequence ID" value="MVO08506.1"/>
    <property type="molecule type" value="Genomic_DNA"/>
</dbReference>
<dbReference type="PANTHER" id="PTHR43304">
    <property type="entry name" value="PHYTOCHROME-LIKE PROTEIN CPH1"/>
    <property type="match status" value="1"/>
</dbReference>
<dbReference type="GO" id="GO:0000155">
    <property type="term" value="F:phosphorelay sensor kinase activity"/>
    <property type="evidence" value="ECO:0007669"/>
    <property type="project" value="InterPro"/>
</dbReference>
<sequence>MRENKFKTSKVHKIIFTISLFVVLFVGAVTYKHIENLSQSSKLVVHTYEVNLELEQLFSYIKDSENGMRGFLITRDENYLNPYYTANSNINESFAKLKKLTKDNKQQQQNLNELYEIIKKRLDYNGEYSDPDLSRNIVNTKEFKKNFNESSRLLVAIRNKINQMTEIEDTFLIKRNSIYNEQINLTPILTLSILLVTILLIVYAYYKTNNDLEKLKEANNTLNKAFFLNSQAEILSSFGTWEWDLVTHVTKYSENFYRILGYEPYSFPSTNDNFLTFVHPEDKEIVLGIMDRVVREENLPPSTFRIIRPDGEIRYFRATGKLFLEKLKHKTVLGVTHDITDEINNNKLLEENIQSLEKLNNELIIFDESSRQAEILGNYGSWIFNFETNEFIYSENKYRLMGFEPKSFQPTLENLMDHIYEDDRELVQEAFENANTTGEIPALNYRVVRKDKEIRHFKTVAKSFTDLSGLESMIGTTQDVTEDYHKNELLEERNYELEQNIKELSEFNHVASHDLQEPLRKIQTFISRINDKEKENLTDFGKDYLIRIEKASSRMRILINDLLQYSRTNRGDNVFTQVDLNEVLANSILELSQNIEDKKAIIKYDSFDVIEGVEFQMQQLFTNLISNSLKYSKEDVVPEIVIKYKKVKAKNEPILKEDSHEVYHKIKFTDNGIGFEQENAEKIFLLFNRLHGKTEYQGTGVGLAICKKIVENHNGYIFAKGVPGKGATFTIYIPKYI</sequence>
<evidence type="ECO:0000256" key="1">
    <source>
        <dbReference type="ARBA" id="ARBA00000085"/>
    </source>
</evidence>
<dbReference type="CDD" id="cd00130">
    <property type="entry name" value="PAS"/>
    <property type="match status" value="2"/>
</dbReference>
<keyword evidence="7" id="KW-0812">Transmembrane</keyword>
<dbReference type="InterPro" id="IPR052162">
    <property type="entry name" value="Sensor_kinase/Photoreceptor"/>
</dbReference>
<dbReference type="Pfam" id="PF02518">
    <property type="entry name" value="HATPase_c"/>
    <property type="match status" value="1"/>
</dbReference>
<dbReference type="OrthoDB" id="9124519at2"/>
<feature type="coiled-coil region" evidence="6">
    <location>
        <begin position="90"/>
        <end position="117"/>
    </location>
</feature>
<evidence type="ECO:0000256" key="2">
    <source>
        <dbReference type="ARBA" id="ARBA00012438"/>
    </source>
</evidence>
<feature type="domain" description="PAS" evidence="9">
    <location>
        <begin position="244"/>
        <end position="297"/>
    </location>
</feature>
<comment type="caution">
    <text evidence="10">The sequence shown here is derived from an EMBL/GenBank/DDBJ whole genome shotgun (WGS) entry which is preliminary data.</text>
</comment>
<dbReference type="InterPro" id="IPR035965">
    <property type="entry name" value="PAS-like_dom_sf"/>
</dbReference>
<dbReference type="AlphaFoldDB" id="A0A6I4IRU7"/>
<evidence type="ECO:0000259" key="9">
    <source>
        <dbReference type="PROSITE" id="PS50112"/>
    </source>
</evidence>
<keyword evidence="7" id="KW-1133">Transmembrane helix</keyword>
<evidence type="ECO:0000256" key="6">
    <source>
        <dbReference type="SAM" id="Coils"/>
    </source>
</evidence>
<evidence type="ECO:0000313" key="10">
    <source>
        <dbReference type="EMBL" id="MVO08506.1"/>
    </source>
</evidence>
<dbReference type="InterPro" id="IPR013655">
    <property type="entry name" value="PAS_fold_3"/>
</dbReference>
<dbReference type="Gene3D" id="2.10.70.100">
    <property type="match status" value="2"/>
</dbReference>
<accession>A0A6I4IRU7</accession>
<protein>
    <recommendedName>
        <fullName evidence="2">histidine kinase</fullName>
        <ecNumber evidence="2">2.7.13.3</ecNumber>
    </recommendedName>
</protein>
<dbReference type="InterPro" id="IPR036097">
    <property type="entry name" value="HisK_dim/P_sf"/>
</dbReference>
<dbReference type="CDD" id="cd19410">
    <property type="entry name" value="HK9-like_sensor"/>
    <property type="match status" value="1"/>
</dbReference>
<dbReference type="Proteomes" id="UP000431264">
    <property type="component" value="Unassembled WGS sequence"/>
</dbReference>
<evidence type="ECO:0000256" key="7">
    <source>
        <dbReference type="SAM" id="Phobius"/>
    </source>
</evidence>
<dbReference type="RefSeq" id="WP_140996891.1">
    <property type="nucleotide sequence ID" value="NZ_VDCZ01000002.1"/>
</dbReference>
<feature type="domain" description="Histidine kinase" evidence="8">
    <location>
        <begin position="510"/>
        <end position="737"/>
    </location>
</feature>
<dbReference type="InterPro" id="IPR001610">
    <property type="entry name" value="PAC"/>
</dbReference>
<keyword evidence="3" id="KW-0597">Phosphoprotein</keyword>
<name>A0A6I4IRU7_9FLAO</name>
<dbReference type="InterPro" id="IPR003661">
    <property type="entry name" value="HisK_dim/P_dom"/>
</dbReference>
<dbReference type="Pfam" id="PF05227">
    <property type="entry name" value="CHASE3"/>
    <property type="match status" value="1"/>
</dbReference>
<dbReference type="Pfam" id="PF08447">
    <property type="entry name" value="PAS_3"/>
    <property type="match status" value="2"/>
</dbReference>
<dbReference type="Gene3D" id="3.30.565.10">
    <property type="entry name" value="Histidine kinase-like ATPase, C-terminal domain"/>
    <property type="match status" value="1"/>
</dbReference>
<keyword evidence="5" id="KW-0418">Kinase</keyword>
<dbReference type="InterPro" id="IPR004358">
    <property type="entry name" value="Sig_transdc_His_kin-like_C"/>
</dbReference>
<dbReference type="SMART" id="SM00387">
    <property type="entry name" value="HATPase_c"/>
    <property type="match status" value="1"/>
</dbReference>
<dbReference type="SMART" id="SM00086">
    <property type="entry name" value="PAC"/>
    <property type="match status" value="2"/>
</dbReference>
<evidence type="ECO:0000256" key="5">
    <source>
        <dbReference type="ARBA" id="ARBA00022777"/>
    </source>
</evidence>
<feature type="transmembrane region" description="Helical" evidence="7">
    <location>
        <begin position="185"/>
        <end position="206"/>
    </location>
</feature>
<dbReference type="InterPro" id="IPR000014">
    <property type="entry name" value="PAS"/>
</dbReference>
<dbReference type="InterPro" id="IPR007891">
    <property type="entry name" value="CHASE3"/>
</dbReference>
<keyword evidence="7" id="KW-0472">Membrane</keyword>
<evidence type="ECO:0000259" key="8">
    <source>
        <dbReference type="PROSITE" id="PS50109"/>
    </source>
</evidence>
<evidence type="ECO:0000313" key="11">
    <source>
        <dbReference type="Proteomes" id="UP000431264"/>
    </source>
</evidence>
<keyword evidence="11" id="KW-1185">Reference proteome</keyword>
<keyword evidence="4" id="KW-0808">Transferase</keyword>
<dbReference type="EC" id="2.7.13.3" evidence="2"/>
<dbReference type="Gene3D" id="1.10.287.130">
    <property type="match status" value="1"/>
</dbReference>
<evidence type="ECO:0000256" key="3">
    <source>
        <dbReference type="ARBA" id="ARBA00022553"/>
    </source>
</evidence>
<gene>
    <name evidence="10" type="ORF">GOQ30_04925</name>
</gene>
<dbReference type="CDD" id="cd00082">
    <property type="entry name" value="HisKA"/>
    <property type="match status" value="1"/>
</dbReference>
<dbReference type="InterPro" id="IPR003594">
    <property type="entry name" value="HATPase_dom"/>
</dbReference>
<proteinExistence type="predicted"/>
<dbReference type="PANTHER" id="PTHR43304:SF1">
    <property type="entry name" value="PAC DOMAIN-CONTAINING PROTEIN"/>
    <property type="match status" value="1"/>
</dbReference>
<dbReference type="Gene3D" id="3.30.450.20">
    <property type="entry name" value="PAS domain"/>
    <property type="match status" value="2"/>
</dbReference>
<dbReference type="InterPro" id="IPR005467">
    <property type="entry name" value="His_kinase_dom"/>
</dbReference>
<evidence type="ECO:0000256" key="4">
    <source>
        <dbReference type="ARBA" id="ARBA00022679"/>
    </source>
</evidence>
<dbReference type="Pfam" id="PF00512">
    <property type="entry name" value="HisKA"/>
    <property type="match status" value="1"/>
</dbReference>
<organism evidence="10 11">
    <name type="scientific">Flavobacterium profundi</name>
    <dbReference type="NCBI Taxonomy" id="1774945"/>
    <lineage>
        <taxon>Bacteria</taxon>
        <taxon>Pseudomonadati</taxon>
        <taxon>Bacteroidota</taxon>
        <taxon>Flavobacteriia</taxon>
        <taxon>Flavobacteriales</taxon>
        <taxon>Flavobacteriaceae</taxon>
        <taxon>Flavobacterium</taxon>
    </lineage>
</organism>
<keyword evidence="6" id="KW-0175">Coiled coil</keyword>
<dbReference type="NCBIfam" id="TIGR00229">
    <property type="entry name" value="sensory_box"/>
    <property type="match status" value="1"/>
</dbReference>
<dbReference type="PRINTS" id="PR00344">
    <property type="entry name" value="BCTRLSENSOR"/>
</dbReference>
<dbReference type="SUPFAM" id="SSF47384">
    <property type="entry name" value="Homodimeric domain of signal transducing histidine kinase"/>
    <property type="match status" value="1"/>
</dbReference>
<comment type="catalytic activity">
    <reaction evidence="1">
        <text>ATP + protein L-histidine = ADP + protein N-phospho-L-histidine.</text>
        <dbReference type="EC" id="2.7.13.3"/>
    </reaction>
</comment>